<dbReference type="GO" id="GO:0032299">
    <property type="term" value="C:ribonuclease H2 complex"/>
    <property type="evidence" value="ECO:0007669"/>
    <property type="project" value="TreeGrafter"/>
</dbReference>
<dbReference type="CDD" id="cd07182">
    <property type="entry name" value="RNase_HII_bacteria_HII_like"/>
    <property type="match status" value="1"/>
</dbReference>
<evidence type="ECO:0000256" key="11">
    <source>
        <dbReference type="ARBA" id="ARBA00022759"/>
    </source>
</evidence>
<comment type="cofactor">
    <cofactor evidence="14 15">
        <name>Mn(2+)</name>
        <dbReference type="ChEBI" id="CHEBI:29035"/>
    </cofactor>
    <cofactor evidence="14 15">
        <name>Mg(2+)</name>
        <dbReference type="ChEBI" id="CHEBI:18420"/>
    </cofactor>
    <text evidence="14 15">Manganese or magnesium. Binds 1 divalent metal ion per monomer in the absence of substrate. May bind a second metal ion after substrate binding.</text>
</comment>
<comment type="similarity">
    <text evidence="5 14 16">Belongs to the RNase HII family.</text>
</comment>
<keyword evidence="9 14" id="KW-0540">Nuclease</keyword>
<evidence type="ECO:0000256" key="10">
    <source>
        <dbReference type="ARBA" id="ARBA00022723"/>
    </source>
</evidence>
<evidence type="ECO:0000256" key="14">
    <source>
        <dbReference type="HAMAP-Rule" id="MF_00052"/>
    </source>
</evidence>
<evidence type="ECO:0000313" key="19">
    <source>
        <dbReference type="EMBL" id="MST98564.1"/>
    </source>
</evidence>
<dbReference type="InterPro" id="IPR036397">
    <property type="entry name" value="RNaseH_sf"/>
</dbReference>
<evidence type="ECO:0000256" key="4">
    <source>
        <dbReference type="ARBA" id="ARBA00004496"/>
    </source>
</evidence>
<dbReference type="InterPro" id="IPR024567">
    <property type="entry name" value="RNase_HII/HIII_dom"/>
</dbReference>
<comment type="function">
    <text evidence="3 14 16">Endonuclease that specifically degrades the RNA of RNA-DNA hybrids.</text>
</comment>
<evidence type="ECO:0000259" key="18">
    <source>
        <dbReference type="PROSITE" id="PS51975"/>
    </source>
</evidence>
<dbReference type="AlphaFoldDB" id="A0A844G6H2"/>
<dbReference type="GO" id="GO:0003723">
    <property type="term" value="F:RNA binding"/>
    <property type="evidence" value="ECO:0007669"/>
    <property type="project" value="UniProtKB-UniRule"/>
</dbReference>
<evidence type="ECO:0000313" key="20">
    <source>
        <dbReference type="Proteomes" id="UP000435649"/>
    </source>
</evidence>
<dbReference type="EMBL" id="VUNS01000020">
    <property type="protein sequence ID" value="MST98564.1"/>
    <property type="molecule type" value="Genomic_DNA"/>
</dbReference>
<feature type="binding site" evidence="14 15">
    <location>
        <position position="58"/>
    </location>
    <ligand>
        <name>a divalent metal cation</name>
        <dbReference type="ChEBI" id="CHEBI:60240"/>
    </ligand>
</feature>
<evidence type="ECO:0000256" key="3">
    <source>
        <dbReference type="ARBA" id="ARBA00004065"/>
    </source>
</evidence>
<dbReference type="NCBIfam" id="NF000595">
    <property type="entry name" value="PRK00015.1-3"/>
    <property type="match status" value="1"/>
</dbReference>
<dbReference type="Gene3D" id="3.30.420.10">
    <property type="entry name" value="Ribonuclease H-like superfamily/Ribonuclease H"/>
    <property type="match status" value="1"/>
</dbReference>
<dbReference type="HAMAP" id="MF_00052_B">
    <property type="entry name" value="RNase_HII_B"/>
    <property type="match status" value="1"/>
</dbReference>
<feature type="domain" description="RNase H type-2" evidence="18">
    <location>
        <begin position="52"/>
        <end position="241"/>
    </location>
</feature>
<feature type="region of interest" description="Disordered" evidence="17">
    <location>
        <begin position="1"/>
        <end position="22"/>
    </location>
</feature>
<sequence length="246" mass="26694">MSVARSSTICATRSARPPASRNSARSKILDGFLTETDELLRLERECRAEGFCFVAGVDEVGRGPLAGPVVAAAVVFPRGAALPPVNDSKQLTELERETLRDAIYAVPGIQIGIGEIDVETIDRMNILNATHLAMQRAVEQLKQADFILVDGRPVKGLPLPSRAIVKGDAKSASIAAASIVAKVYRDRLMVKLDAEYPGYGFASHKGYGTAMHLEALKRLGVTPVHRRSFRPVREIIDPPPEQPTLF</sequence>
<dbReference type="GO" id="GO:0043137">
    <property type="term" value="P:DNA replication, removal of RNA primer"/>
    <property type="evidence" value="ECO:0007669"/>
    <property type="project" value="TreeGrafter"/>
</dbReference>
<dbReference type="PROSITE" id="PS51975">
    <property type="entry name" value="RNASE_H_2"/>
    <property type="match status" value="1"/>
</dbReference>
<dbReference type="PANTHER" id="PTHR10954">
    <property type="entry name" value="RIBONUCLEASE H2 SUBUNIT A"/>
    <property type="match status" value="1"/>
</dbReference>
<comment type="catalytic activity">
    <reaction evidence="1 14 15 16">
        <text>Endonucleolytic cleavage to 5'-phosphomonoester.</text>
        <dbReference type="EC" id="3.1.26.4"/>
    </reaction>
</comment>
<evidence type="ECO:0000256" key="2">
    <source>
        <dbReference type="ARBA" id="ARBA00001946"/>
    </source>
</evidence>
<comment type="caution">
    <text evidence="19">The sequence shown here is derived from an EMBL/GenBank/DDBJ whole genome shotgun (WGS) entry which is preliminary data.</text>
</comment>
<dbReference type="InterPro" id="IPR001352">
    <property type="entry name" value="RNase_HII/HIII"/>
</dbReference>
<feature type="binding site" evidence="14 15">
    <location>
        <position position="150"/>
    </location>
    <ligand>
        <name>a divalent metal cation</name>
        <dbReference type="ChEBI" id="CHEBI:60240"/>
    </ligand>
</feature>
<evidence type="ECO:0000256" key="17">
    <source>
        <dbReference type="SAM" id="MobiDB-lite"/>
    </source>
</evidence>
<evidence type="ECO:0000256" key="16">
    <source>
        <dbReference type="RuleBase" id="RU003515"/>
    </source>
</evidence>
<dbReference type="Proteomes" id="UP000435649">
    <property type="component" value="Unassembled WGS sequence"/>
</dbReference>
<keyword evidence="20" id="KW-1185">Reference proteome</keyword>
<feature type="binding site" evidence="14 15">
    <location>
        <position position="59"/>
    </location>
    <ligand>
        <name>a divalent metal cation</name>
        <dbReference type="ChEBI" id="CHEBI:60240"/>
    </ligand>
</feature>
<dbReference type="NCBIfam" id="NF000594">
    <property type="entry name" value="PRK00015.1-1"/>
    <property type="match status" value="1"/>
</dbReference>
<organism evidence="19 20">
    <name type="scientific">Victivallis lenta</name>
    <dbReference type="NCBI Taxonomy" id="2606640"/>
    <lineage>
        <taxon>Bacteria</taxon>
        <taxon>Pseudomonadati</taxon>
        <taxon>Lentisphaerota</taxon>
        <taxon>Lentisphaeria</taxon>
        <taxon>Victivallales</taxon>
        <taxon>Victivallaceae</taxon>
        <taxon>Victivallis</taxon>
    </lineage>
</organism>
<gene>
    <name evidence="14" type="primary">rnhB</name>
    <name evidence="19" type="ORF">FYJ85_16115</name>
</gene>
<reference evidence="19 20" key="1">
    <citation type="submission" date="2019-08" db="EMBL/GenBank/DDBJ databases">
        <title>In-depth cultivation of the pig gut microbiome towards novel bacterial diversity and tailored functional studies.</title>
        <authorList>
            <person name="Wylensek D."/>
            <person name="Hitch T.C.A."/>
            <person name="Clavel T."/>
        </authorList>
    </citation>
    <scope>NUCLEOTIDE SEQUENCE [LARGE SCALE GENOMIC DNA]</scope>
    <source>
        <strain evidence="19 20">BBE-744-WT-12</strain>
    </source>
</reference>
<feature type="compositionally biased region" description="Polar residues" evidence="17">
    <location>
        <begin position="1"/>
        <end position="11"/>
    </location>
</feature>
<comment type="subcellular location">
    <subcellularLocation>
        <location evidence="4 14">Cytoplasm</location>
    </subcellularLocation>
</comment>
<dbReference type="GO" id="GO:0005737">
    <property type="term" value="C:cytoplasm"/>
    <property type="evidence" value="ECO:0007669"/>
    <property type="project" value="UniProtKB-SubCell"/>
</dbReference>
<keyword evidence="13 14" id="KW-0464">Manganese</keyword>
<name>A0A844G6H2_9BACT</name>
<dbReference type="InterPro" id="IPR012337">
    <property type="entry name" value="RNaseH-like_sf"/>
</dbReference>
<protein>
    <recommendedName>
        <fullName evidence="7 14">Ribonuclease HII</fullName>
        <shortName evidence="14">RNase HII</shortName>
        <ecNumber evidence="6 14">3.1.26.4</ecNumber>
    </recommendedName>
</protein>
<keyword evidence="8 14" id="KW-0963">Cytoplasm</keyword>
<dbReference type="InterPro" id="IPR022898">
    <property type="entry name" value="RNase_HII"/>
</dbReference>
<evidence type="ECO:0000256" key="1">
    <source>
        <dbReference type="ARBA" id="ARBA00000077"/>
    </source>
</evidence>
<evidence type="ECO:0000256" key="9">
    <source>
        <dbReference type="ARBA" id="ARBA00022722"/>
    </source>
</evidence>
<evidence type="ECO:0000256" key="13">
    <source>
        <dbReference type="ARBA" id="ARBA00023211"/>
    </source>
</evidence>
<dbReference type="SUPFAM" id="SSF53098">
    <property type="entry name" value="Ribonuclease H-like"/>
    <property type="match status" value="1"/>
</dbReference>
<comment type="cofactor">
    <cofactor evidence="2">
        <name>Mg(2+)</name>
        <dbReference type="ChEBI" id="CHEBI:18420"/>
    </cofactor>
</comment>
<evidence type="ECO:0000256" key="6">
    <source>
        <dbReference type="ARBA" id="ARBA00012180"/>
    </source>
</evidence>
<dbReference type="EC" id="3.1.26.4" evidence="6 14"/>
<evidence type="ECO:0000256" key="7">
    <source>
        <dbReference type="ARBA" id="ARBA00019179"/>
    </source>
</evidence>
<evidence type="ECO:0000256" key="15">
    <source>
        <dbReference type="PROSITE-ProRule" id="PRU01319"/>
    </source>
</evidence>
<keyword evidence="11 14" id="KW-0255">Endonuclease</keyword>
<dbReference type="PANTHER" id="PTHR10954:SF18">
    <property type="entry name" value="RIBONUCLEASE HII"/>
    <property type="match status" value="1"/>
</dbReference>
<keyword evidence="12 14" id="KW-0378">Hydrolase</keyword>
<proteinExistence type="inferred from homology"/>
<evidence type="ECO:0000256" key="8">
    <source>
        <dbReference type="ARBA" id="ARBA00022490"/>
    </source>
</evidence>
<evidence type="ECO:0000256" key="5">
    <source>
        <dbReference type="ARBA" id="ARBA00007383"/>
    </source>
</evidence>
<dbReference type="GO" id="GO:0004523">
    <property type="term" value="F:RNA-DNA hybrid ribonuclease activity"/>
    <property type="evidence" value="ECO:0007669"/>
    <property type="project" value="UniProtKB-UniRule"/>
</dbReference>
<dbReference type="GO" id="GO:0030145">
    <property type="term" value="F:manganese ion binding"/>
    <property type="evidence" value="ECO:0007669"/>
    <property type="project" value="UniProtKB-UniRule"/>
</dbReference>
<dbReference type="FunFam" id="3.30.420.10:FF:000006">
    <property type="entry name" value="Ribonuclease HII"/>
    <property type="match status" value="1"/>
</dbReference>
<accession>A0A844G6H2</accession>
<dbReference type="Pfam" id="PF01351">
    <property type="entry name" value="RNase_HII"/>
    <property type="match status" value="1"/>
</dbReference>
<dbReference type="GO" id="GO:0006298">
    <property type="term" value="P:mismatch repair"/>
    <property type="evidence" value="ECO:0007669"/>
    <property type="project" value="TreeGrafter"/>
</dbReference>
<keyword evidence="10 14" id="KW-0479">Metal-binding</keyword>
<evidence type="ECO:0000256" key="12">
    <source>
        <dbReference type="ARBA" id="ARBA00022801"/>
    </source>
</evidence>